<dbReference type="InterPro" id="IPR025669">
    <property type="entry name" value="AAA_dom"/>
</dbReference>
<dbReference type="PANTHER" id="PTHR13696">
    <property type="entry name" value="P-LOOP CONTAINING NUCLEOSIDE TRIPHOSPHATE HYDROLASE"/>
    <property type="match status" value="1"/>
</dbReference>
<reference evidence="2" key="2">
    <citation type="submission" date="2021-04" db="EMBL/GenBank/DDBJ databases">
        <authorList>
            <person name="Gilroy R."/>
        </authorList>
    </citation>
    <scope>NUCLEOTIDE SEQUENCE</scope>
    <source>
        <strain evidence="2">5933</strain>
    </source>
</reference>
<dbReference type="InterPro" id="IPR027417">
    <property type="entry name" value="P-loop_NTPase"/>
</dbReference>
<organism evidence="2 3">
    <name type="scientific">Candidatus Ruthenibacterium merdavium</name>
    <dbReference type="NCBI Taxonomy" id="2838752"/>
    <lineage>
        <taxon>Bacteria</taxon>
        <taxon>Bacillati</taxon>
        <taxon>Bacillota</taxon>
        <taxon>Clostridia</taxon>
        <taxon>Eubacteriales</taxon>
        <taxon>Oscillospiraceae</taxon>
        <taxon>Ruthenibacterium</taxon>
    </lineage>
</organism>
<dbReference type="AlphaFoldDB" id="A0A9D2Q7K4"/>
<dbReference type="Pfam" id="PF13614">
    <property type="entry name" value="AAA_31"/>
    <property type="match status" value="1"/>
</dbReference>
<dbReference type="PANTHER" id="PTHR13696:SF52">
    <property type="entry name" value="PARA FAMILY PROTEIN CT_582"/>
    <property type="match status" value="1"/>
</dbReference>
<protein>
    <submittedName>
        <fullName evidence="2">AAA family ATPase</fullName>
    </submittedName>
</protein>
<sequence length="254" mass="27890">MAKIVSLITQKGGAGKTASTNAITVCLKHRGYRVLCVDFDPQGYLSFSMAAQHNKPTIYDVLRHTVKCADAIQHTEVADVLPADGLLGNFPYEFTGAGSERLLKEALRSVDTLYDYILIDSPPELGALSANAVIASNVVLIPGLSDGYSLQGVIQVHETISRIKQSLNPDLVLGGMFLVRYYPREALSKTTWETAKLIAAHLGMPLLETRIRHSNTISKVMTTLQCDMVRYAPKNNAVRDYIDLTDELLRKGVL</sequence>
<evidence type="ECO:0000313" key="2">
    <source>
        <dbReference type="EMBL" id="HJC72345.1"/>
    </source>
</evidence>
<dbReference type="EMBL" id="DWWA01000029">
    <property type="protein sequence ID" value="HJC72345.1"/>
    <property type="molecule type" value="Genomic_DNA"/>
</dbReference>
<evidence type="ECO:0000259" key="1">
    <source>
        <dbReference type="Pfam" id="PF13614"/>
    </source>
</evidence>
<proteinExistence type="predicted"/>
<feature type="domain" description="AAA" evidence="1">
    <location>
        <begin position="2"/>
        <end position="171"/>
    </location>
</feature>
<evidence type="ECO:0000313" key="3">
    <source>
        <dbReference type="Proteomes" id="UP000823918"/>
    </source>
</evidence>
<dbReference type="Gene3D" id="3.40.50.300">
    <property type="entry name" value="P-loop containing nucleotide triphosphate hydrolases"/>
    <property type="match status" value="1"/>
</dbReference>
<reference evidence="2" key="1">
    <citation type="journal article" date="2021" name="PeerJ">
        <title>Extensive microbial diversity within the chicken gut microbiome revealed by metagenomics and culture.</title>
        <authorList>
            <person name="Gilroy R."/>
            <person name="Ravi A."/>
            <person name="Getino M."/>
            <person name="Pursley I."/>
            <person name="Horton D.L."/>
            <person name="Alikhan N.F."/>
            <person name="Baker D."/>
            <person name="Gharbi K."/>
            <person name="Hall N."/>
            <person name="Watson M."/>
            <person name="Adriaenssens E.M."/>
            <person name="Foster-Nyarko E."/>
            <person name="Jarju S."/>
            <person name="Secka A."/>
            <person name="Antonio M."/>
            <person name="Oren A."/>
            <person name="Chaudhuri R.R."/>
            <person name="La Ragione R."/>
            <person name="Hildebrand F."/>
            <person name="Pallen M.J."/>
        </authorList>
    </citation>
    <scope>NUCLEOTIDE SEQUENCE</scope>
    <source>
        <strain evidence="2">5933</strain>
    </source>
</reference>
<name>A0A9D2Q7K4_9FIRM</name>
<gene>
    <name evidence="2" type="ORF">H9698_06085</name>
</gene>
<comment type="caution">
    <text evidence="2">The sequence shown here is derived from an EMBL/GenBank/DDBJ whole genome shotgun (WGS) entry which is preliminary data.</text>
</comment>
<dbReference type="CDD" id="cd02042">
    <property type="entry name" value="ParAB_family"/>
    <property type="match status" value="1"/>
</dbReference>
<dbReference type="InterPro" id="IPR050678">
    <property type="entry name" value="DNA_Partitioning_ATPase"/>
</dbReference>
<dbReference type="SUPFAM" id="SSF52540">
    <property type="entry name" value="P-loop containing nucleoside triphosphate hydrolases"/>
    <property type="match status" value="1"/>
</dbReference>
<accession>A0A9D2Q7K4</accession>
<dbReference type="Proteomes" id="UP000823918">
    <property type="component" value="Unassembled WGS sequence"/>
</dbReference>
<dbReference type="PIRSF" id="PIRSF009320">
    <property type="entry name" value="Nuc_binding_HP_1000"/>
    <property type="match status" value="1"/>
</dbReference>